<keyword evidence="2" id="KW-1185">Reference proteome</keyword>
<sequence>MLLSDLEEASLVLLERNQFEGNMLKCNSLETKYKILLQAFSVCFLPGGKNYVFSKDLFCKLSNTVFSD</sequence>
<protein>
    <submittedName>
        <fullName evidence="1">Uncharacterized protein</fullName>
    </submittedName>
</protein>
<name>A0A3M7S759_BRAPC</name>
<comment type="caution">
    <text evidence="1">The sequence shown here is derived from an EMBL/GenBank/DDBJ whole genome shotgun (WGS) entry which is preliminary data.</text>
</comment>
<reference evidence="1 2" key="1">
    <citation type="journal article" date="2018" name="Sci. Rep.">
        <title>Genomic signatures of local adaptation to the degree of environmental predictability in rotifers.</title>
        <authorList>
            <person name="Franch-Gras L."/>
            <person name="Hahn C."/>
            <person name="Garcia-Roger E.M."/>
            <person name="Carmona M.J."/>
            <person name="Serra M."/>
            <person name="Gomez A."/>
        </authorList>
    </citation>
    <scope>NUCLEOTIDE SEQUENCE [LARGE SCALE GENOMIC DNA]</scope>
    <source>
        <strain evidence="1">HYR1</strain>
    </source>
</reference>
<accession>A0A3M7S759</accession>
<proteinExistence type="predicted"/>
<dbReference type="AlphaFoldDB" id="A0A3M7S759"/>
<evidence type="ECO:0000313" key="1">
    <source>
        <dbReference type="EMBL" id="RNA31467.1"/>
    </source>
</evidence>
<organism evidence="1 2">
    <name type="scientific">Brachionus plicatilis</name>
    <name type="common">Marine rotifer</name>
    <name type="synonym">Brachionus muelleri</name>
    <dbReference type="NCBI Taxonomy" id="10195"/>
    <lineage>
        <taxon>Eukaryota</taxon>
        <taxon>Metazoa</taxon>
        <taxon>Spiralia</taxon>
        <taxon>Gnathifera</taxon>
        <taxon>Rotifera</taxon>
        <taxon>Eurotatoria</taxon>
        <taxon>Monogononta</taxon>
        <taxon>Pseudotrocha</taxon>
        <taxon>Ploima</taxon>
        <taxon>Brachionidae</taxon>
        <taxon>Brachionus</taxon>
    </lineage>
</organism>
<evidence type="ECO:0000313" key="2">
    <source>
        <dbReference type="Proteomes" id="UP000276133"/>
    </source>
</evidence>
<dbReference type="EMBL" id="REGN01001941">
    <property type="protein sequence ID" value="RNA31467.1"/>
    <property type="molecule type" value="Genomic_DNA"/>
</dbReference>
<dbReference type="Proteomes" id="UP000276133">
    <property type="component" value="Unassembled WGS sequence"/>
</dbReference>
<gene>
    <name evidence="1" type="ORF">BpHYR1_010637</name>
</gene>